<evidence type="ECO:0000313" key="2">
    <source>
        <dbReference type="EMBL" id="MBC6996055.1"/>
    </source>
</evidence>
<feature type="chain" id="PRO_5037134475" description="RHS repeat-associated core domain-containing protein" evidence="1">
    <location>
        <begin position="20"/>
        <end position="434"/>
    </location>
</feature>
<evidence type="ECO:0000256" key="1">
    <source>
        <dbReference type="SAM" id="SignalP"/>
    </source>
</evidence>
<name>A0A923T8W3_9BACT</name>
<organism evidence="2 3">
    <name type="scientific">Neolewinella lacunae</name>
    <dbReference type="NCBI Taxonomy" id="1517758"/>
    <lineage>
        <taxon>Bacteria</taxon>
        <taxon>Pseudomonadati</taxon>
        <taxon>Bacteroidota</taxon>
        <taxon>Saprospiria</taxon>
        <taxon>Saprospirales</taxon>
        <taxon>Lewinellaceae</taxon>
        <taxon>Neolewinella</taxon>
    </lineage>
</organism>
<dbReference type="EMBL" id="JACSIT010000148">
    <property type="protein sequence ID" value="MBC6996055.1"/>
    <property type="molecule type" value="Genomic_DNA"/>
</dbReference>
<dbReference type="Proteomes" id="UP000650081">
    <property type="component" value="Unassembled WGS sequence"/>
</dbReference>
<dbReference type="AlphaFoldDB" id="A0A923T8W3"/>
<dbReference type="RefSeq" id="WP_187468077.1">
    <property type="nucleotide sequence ID" value="NZ_JACSIT010000148.1"/>
</dbReference>
<dbReference type="Gene3D" id="2.180.10.10">
    <property type="entry name" value="RHS repeat-associated core"/>
    <property type="match status" value="1"/>
</dbReference>
<gene>
    <name evidence="2" type="ORF">H9S92_17935</name>
</gene>
<proteinExistence type="predicted"/>
<keyword evidence="3" id="KW-1185">Reference proteome</keyword>
<accession>A0A923T8W3</accession>
<feature type="signal peptide" evidence="1">
    <location>
        <begin position="1"/>
        <end position="19"/>
    </location>
</feature>
<comment type="caution">
    <text evidence="2">The sequence shown here is derived from an EMBL/GenBank/DDBJ whole genome shotgun (WGS) entry which is preliminary data.</text>
</comment>
<evidence type="ECO:0008006" key="4">
    <source>
        <dbReference type="Google" id="ProtNLM"/>
    </source>
</evidence>
<evidence type="ECO:0000313" key="3">
    <source>
        <dbReference type="Proteomes" id="UP000650081"/>
    </source>
</evidence>
<protein>
    <recommendedName>
        <fullName evidence="4">RHS repeat-associated core domain-containing protein</fullName>
    </recommendedName>
</protein>
<keyword evidence="1" id="KW-0732">Signal</keyword>
<reference evidence="2" key="1">
    <citation type="submission" date="2020-08" db="EMBL/GenBank/DDBJ databases">
        <title>Lewinella bacteria from marine environments.</title>
        <authorList>
            <person name="Zhong Y."/>
        </authorList>
    </citation>
    <scope>NUCLEOTIDE SEQUENCE</scope>
    <source>
        <strain evidence="2">KCTC 42187</strain>
    </source>
</reference>
<sequence length="434" mass="44941">MASLRLLLLLLIACGLPLGCEPNAGVEEAVCLRVFWAESGGGHPKGFTLSGGPWQGTVPGTKTAYQYNGIEHVNDFGLNVNMATYRTLDPVVGRWWSVDPKAEHDFRNSPYNSMYNSPMFHNDPAGDCPLCVAAAIGAFVNVASQSMQRNINSFGDFVGSLAIGAFSGAVGAGVASGISASLAGGSFGGGFLGTSGVSSAGFISGALSGAGGGLAGGFVSGFGNKLSNGGNIGEALKSGVSTGISGALYGGISGGISGGIKANKAGANWWNGTKRVTSEMAARGGYGALDIADITGKYVGNYDGVSIYESSVLGSGTNSSGATFPGPFGSGSIFLGDGSYSKRLSYDLFQHEFGHILQAREYGLKAYYEVIAPTSVYSYHTTNSHMSNWTETWASHLANKHFGTRISFPAAPLSLKHQILLRSYWYSSRGLITP</sequence>